<comment type="caution">
    <text evidence="1">The sequence shown here is derived from an EMBL/GenBank/DDBJ whole genome shotgun (WGS) entry which is preliminary data.</text>
</comment>
<dbReference type="EMBL" id="BAAAQN010000007">
    <property type="protein sequence ID" value="GAA2021228.1"/>
    <property type="molecule type" value="Genomic_DNA"/>
</dbReference>
<name>A0ABN2TV02_9ACTN</name>
<organism evidence="1 2">
    <name type="scientific">Catenulispora yoronensis</name>
    <dbReference type="NCBI Taxonomy" id="450799"/>
    <lineage>
        <taxon>Bacteria</taxon>
        <taxon>Bacillati</taxon>
        <taxon>Actinomycetota</taxon>
        <taxon>Actinomycetes</taxon>
        <taxon>Catenulisporales</taxon>
        <taxon>Catenulisporaceae</taxon>
        <taxon>Catenulispora</taxon>
    </lineage>
</organism>
<protein>
    <submittedName>
        <fullName evidence="1">Uncharacterized protein</fullName>
    </submittedName>
</protein>
<reference evidence="1 2" key="1">
    <citation type="journal article" date="2019" name="Int. J. Syst. Evol. Microbiol.">
        <title>The Global Catalogue of Microorganisms (GCM) 10K type strain sequencing project: providing services to taxonomists for standard genome sequencing and annotation.</title>
        <authorList>
            <consortium name="The Broad Institute Genomics Platform"/>
            <consortium name="The Broad Institute Genome Sequencing Center for Infectious Disease"/>
            <person name="Wu L."/>
            <person name="Ma J."/>
        </authorList>
    </citation>
    <scope>NUCLEOTIDE SEQUENCE [LARGE SCALE GENOMIC DNA]</scope>
    <source>
        <strain evidence="1 2">JCM 16014</strain>
    </source>
</reference>
<accession>A0ABN2TV02</accession>
<evidence type="ECO:0000313" key="1">
    <source>
        <dbReference type="EMBL" id="GAA2021228.1"/>
    </source>
</evidence>
<evidence type="ECO:0000313" key="2">
    <source>
        <dbReference type="Proteomes" id="UP001500751"/>
    </source>
</evidence>
<dbReference type="Proteomes" id="UP001500751">
    <property type="component" value="Unassembled WGS sequence"/>
</dbReference>
<keyword evidence="2" id="KW-1185">Reference proteome</keyword>
<proteinExistence type="predicted"/>
<sequence length="65" mass="7463">MPRQALRRHRLRDPAAIRDAEDHYAIALIGPVRADPQATKRPGFTKADFTINWDTGTMTCPKWCR</sequence>
<gene>
    <name evidence="1" type="ORF">GCM10009839_17650</name>
</gene>